<evidence type="ECO:0000313" key="2">
    <source>
        <dbReference type="EMBL" id="MBV7275584.1"/>
    </source>
</evidence>
<reference evidence="2" key="1">
    <citation type="submission" date="2020-12" db="EMBL/GenBank/DDBJ databases">
        <title>Clostridium thailandense sp. nov., a novel acetogenic bacterium isolated from peat land soil in Thailand.</title>
        <authorList>
            <person name="Chaikitkaew S."/>
            <person name="Birkeland N.K."/>
        </authorList>
    </citation>
    <scope>NUCLEOTIDE SEQUENCE</scope>
    <source>
        <strain evidence="2">PL3</strain>
    </source>
</reference>
<proteinExistence type="predicted"/>
<sequence>MENNNYSYLFKRYQIFKKEQRTNRRYMYNEIFKITSVNFKKNHLDILGVDISISGIGFVSTTKFEIDDILEIIFKYNKITIPATVKVVHVSLYDQGYFIGGQFIAIQNMYREILKLDLL</sequence>
<evidence type="ECO:0000313" key="3">
    <source>
        <dbReference type="Proteomes" id="UP000694308"/>
    </source>
</evidence>
<dbReference type="Pfam" id="PF07238">
    <property type="entry name" value="PilZ"/>
    <property type="match status" value="1"/>
</dbReference>
<dbReference type="AlphaFoldDB" id="A0A949X402"/>
<gene>
    <name evidence="2" type="ORF">I6U48_22030</name>
</gene>
<dbReference type="GO" id="GO:0035438">
    <property type="term" value="F:cyclic-di-GMP binding"/>
    <property type="evidence" value="ECO:0007669"/>
    <property type="project" value="InterPro"/>
</dbReference>
<dbReference type="Proteomes" id="UP000694308">
    <property type="component" value="Unassembled WGS sequence"/>
</dbReference>
<accession>A0A949X402</accession>
<comment type="caution">
    <text evidence="2">The sequence shown here is derived from an EMBL/GenBank/DDBJ whole genome shotgun (WGS) entry which is preliminary data.</text>
</comment>
<dbReference type="EMBL" id="JAEEGC010000130">
    <property type="protein sequence ID" value="MBV7275584.1"/>
    <property type="molecule type" value="Genomic_DNA"/>
</dbReference>
<name>A0A949X402_9CLOT</name>
<dbReference type="InterPro" id="IPR009875">
    <property type="entry name" value="PilZ_domain"/>
</dbReference>
<dbReference type="RefSeq" id="WP_218322636.1">
    <property type="nucleotide sequence ID" value="NZ_JAEEGC010000130.1"/>
</dbReference>
<keyword evidence="3" id="KW-1185">Reference proteome</keyword>
<feature type="domain" description="PilZ" evidence="1">
    <location>
        <begin position="20"/>
        <end position="110"/>
    </location>
</feature>
<evidence type="ECO:0000259" key="1">
    <source>
        <dbReference type="Pfam" id="PF07238"/>
    </source>
</evidence>
<protein>
    <submittedName>
        <fullName evidence="2">PilZ domain-containing protein</fullName>
    </submittedName>
</protein>
<organism evidence="2 3">
    <name type="scientific">Clostridium thailandense</name>
    <dbReference type="NCBI Taxonomy" id="2794346"/>
    <lineage>
        <taxon>Bacteria</taxon>
        <taxon>Bacillati</taxon>
        <taxon>Bacillota</taxon>
        <taxon>Clostridia</taxon>
        <taxon>Eubacteriales</taxon>
        <taxon>Clostridiaceae</taxon>
        <taxon>Clostridium</taxon>
    </lineage>
</organism>